<feature type="compositionally biased region" description="Basic and acidic residues" evidence="1">
    <location>
        <begin position="266"/>
        <end position="280"/>
    </location>
</feature>
<organism evidence="2">
    <name type="scientific">Cyprideis torosa</name>
    <dbReference type="NCBI Taxonomy" id="163714"/>
    <lineage>
        <taxon>Eukaryota</taxon>
        <taxon>Metazoa</taxon>
        <taxon>Ecdysozoa</taxon>
        <taxon>Arthropoda</taxon>
        <taxon>Crustacea</taxon>
        <taxon>Oligostraca</taxon>
        <taxon>Ostracoda</taxon>
        <taxon>Podocopa</taxon>
        <taxon>Podocopida</taxon>
        <taxon>Cytherocopina</taxon>
        <taxon>Cytheroidea</taxon>
        <taxon>Cytherideidae</taxon>
        <taxon>Cyprideis</taxon>
    </lineage>
</organism>
<name>A0A7R8ZIC7_9CRUS</name>
<gene>
    <name evidence="2" type="ORF">CTOB1V02_LOCUS459</name>
</gene>
<proteinExistence type="predicted"/>
<evidence type="ECO:0000256" key="1">
    <source>
        <dbReference type="SAM" id="MobiDB-lite"/>
    </source>
</evidence>
<evidence type="ECO:0000313" key="2">
    <source>
        <dbReference type="EMBL" id="CAD7222451.1"/>
    </source>
</evidence>
<feature type="region of interest" description="Disordered" evidence="1">
    <location>
        <begin position="399"/>
        <end position="475"/>
    </location>
</feature>
<dbReference type="EMBL" id="OB660060">
    <property type="protein sequence ID" value="CAD7222451.1"/>
    <property type="molecule type" value="Genomic_DNA"/>
</dbReference>
<reference evidence="2" key="1">
    <citation type="submission" date="2020-11" db="EMBL/GenBank/DDBJ databases">
        <authorList>
            <person name="Tran Van P."/>
        </authorList>
    </citation>
    <scope>NUCLEOTIDE SEQUENCE</scope>
</reference>
<feature type="region of interest" description="Disordered" evidence="1">
    <location>
        <begin position="126"/>
        <end position="337"/>
    </location>
</feature>
<sequence length="528" mass="57784">MENFEEVEKRSDARRGERRLAPEPEKSALRPAVSDRLRQLGNIYGGKEPEDRLPPVPKIRTAEREQLDATLPAATTVSQDLLLRRQRLAKLATEMNSFEDEVTHRKVSHEKPIQWDDRLLSKLESQGYVPTESKSKLTYEFEESSGSPRARSISPTKVGSGSDGAYFRARSQSPNKRPAPLPPSVRGASANAPPSESNSKTAPKPSTSTSQTRKGPAPPPPPPPQTYKPITMSKSSTDVPLNTRQARNNGESLADKRTVSQLISEFDSRRRGVFSDHANEETDPSLLPLSQRAALFEKNEGALPPKPHILGPRQPTPAVASQQTPAAPSHPSKDKCLAKGENASATHKMIAENLEEGWKKSKIAQKIAEEKARDMEIVLNRFRLPAIVAENNPTACASTKEHLQPKHVGPGFASSSPSRTWTKEHTSPSSPNLLSKGKEVCSIPPPPPLPPMREELLPSESESSGTLPPPLPPVPFQIRTEISVASVQTPGAAERTVNVKPGCLYPSLSDIDTDTEEHRRVLPGAERW</sequence>
<feature type="region of interest" description="Disordered" evidence="1">
    <location>
        <begin position="1"/>
        <end position="56"/>
    </location>
</feature>
<feature type="compositionally biased region" description="Low complexity" evidence="1">
    <location>
        <begin position="188"/>
        <end position="212"/>
    </location>
</feature>
<feature type="compositionally biased region" description="Polar residues" evidence="1">
    <location>
        <begin position="232"/>
        <end position="251"/>
    </location>
</feature>
<dbReference type="OrthoDB" id="5915976at2759"/>
<dbReference type="AlphaFoldDB" id="A0A7R8ZIC7"/>
<feature type="compositionally biased region" description="Pro residues" evidence="1">
    <location>
        <begin position="216"/>
        <end position="226"/>
    </location>
</feature>
<feature type="compositionally biased region" description="Basic and acidic residues" evidence="1">
    <location>
        <begin position="1"/>
        <end position="38"/>
    </location>
</feature>
<protein>
    <submittedName>
        <fullName evidence="2">Uncharacterized protein</fullName>
    </submittedName>
</protein>
<accession>A0A7R8ZIC7</accession>